<protein>
    <submittedName>
        <fullName evidence="6">Response regulator</fullName>
    </submittedName>
</protein>
<evidence type="ECO:0000256" key="1">
    <source>
        <dbReference type="ARBA" id="ARBA00022553"/>
    </source>
</evidence>
<dbReference type="InterPro" id="IPR058245">
    <property type="entry name" value="NreC/VraR/RcsB-like_REC"/>
</dbReference>
<dbReference type="PROSITE" id="PS50110">
    <property type="entry name" value="RESPONSE_REGULATORY"/>
    <property type="match status" value="1"/>
</dbReference>
<accession>A0ABV4HTP8</accession>
<dbReference type="SMART" id="SM00421">
    <property type="entry name" value="HTH_LUXR"/>
    <property type="match status" value="1"/>
</dbReference>
<dbReference type="RefSeq" id="WP_370562476.1">
    <property type="nucleotide sequence ID" value="NZ_JBFWIB010000002.1"/>
</dbReference>
<sequence>MQHPLLPGRHTRTIVAMRSVERFHMKVLIADDHRLIVEGVKTKLSELGPDVEFVVAMDIAELDAVVCRPDGTPDLAIIDIAMPGAQGHDHIAQIRRTAPNVPVIVLSGSEDTELIRTLLDLGVQGFIPKAYSPDVMLSAVRLVLSGGVYVPPMLLAGVQARGWTPPPSASVRAPASEPSLDGLRQILTERQIDVMRLLSQGKPNKLIARDLGISEGTVKIHLAAIFRALNVRNRVEAVVASRLLVES</sequence>
<keyword evidence="2" id="KW-0238">DNA-binding</keyword>
<dbReference type="CDD" id="cd06170">
    <property type="entry name" value="LuxR_C_like"/>
    <property type="match status" value="1"/>
</dbReference>
<dbReference type="PANTHER" id="PTHR43214">
    <property type="entry name" value="TWO-COMPONENT RESPONSE REGULATOR"/>
    <property type="match status" value="1"/>
</dbReference>
<feature type="domain" description="Response regulatory" evidence="5">
    <location>
        <begin position="26"/>
        <end position="144"/>
    </location>
</feature>
<dbReference type="InterPro" id="IPR039420">
    <property type="entry name" value="WalR-like"/>
</dbReference>
<dbReference type="Pfam" id="PF00072">
    <property type="entry name" value="Response_reg"/>
    <property type="match status" value="1"/>
</dbReference>
<evidence type="ECO:0000313" key="7">
    <source>
        <dbReference type="Proteomes" id="UP001566331"/>
    </source>
</evidence>
<keyword evidence="7" id="KW-1185">Reference proteome</keyword>
<dbReference type="EMBL" id="JBFWIC010000017">
    <property type="protein sequence ID" value="MEZ0475503.1"/>
    <property type="molecule type" value="Genomic_DNA"/>
</dbReference>
<dbReference type="PROSITE" id="PS50043">
    <property type="entry name" value="HTH_LUXR_2"/>
    <property type="match status" value="1"/>
</dbReference>
<evidence type="ECO:0000313" key="6">
    <source>
        <dbReference type="EMBL" id="MEZ0475503.1"/>
    </source>
</evidence>
<evidence type="ECO:0000256" key="3">
    <source>
        <dbReference type="PROSITE-ProRule" id="PRU00169"/>
    </source>
</evidence>
<dbReference type="PRINTS" id="PR00038">
    <property type="entry name" value="HTHLUXR"/>
</dbReference>
<dbReference type="SMART" id="SM00448">
    <property type="entry name" value="REC"/>
    <property type="match status" value="1"/>
</dbReference>
<dbReference type="InterPro" id="IPR001789">
    <property type="entry name" value="Sig_transdc_resp-reg_receiver"/>
</dbReference>
<dbReference type="Gene3D" id="3.40.50.2300">
    <property type="match status" value="1"/>
</dbReference>
<comment type="caution">
    <text evidence="6">The sequence shown here is derived from an EMBL/GenBank/DDBJ whole genome shotgun (WGS) entry which is preliminary data.</text>
</comment>
<evidence type="ECO:0000256" key="2">
    <source>
        <dbReference type="ARBA" id="ARBA00023125"/>
    </source>
</evidence>
<proteinExistence type="predicted"/>
<dbReference type="SUPFAM" id="SSF52172">
    <property type="entry name" value="CheY-like"/>
    <property type="match status" value="1"/>
</dbReference>
<reference evidence="6 7" key="1">
    <citation type="submission" date="2024-07" db="EMBL/GenBank/DDBJ databases">
        <title>Luteimonas salilacus sp. nov., isolated from the shore soil of Salt Lake in Tibet of China.</title>
        <authorList>
            <person name="Zhang X."/>
            <person name="Li A."/>
        </authorList>
    </citation>
    <scope>NUCLEOTIDE SEQUENCE [LARGE SCALE GENOMIC DNA]</scope>
    <source>
        <strain evidence="6 7">B3-2-R+30</strain>
    </source>
</reference>
<dbReference type="SUPFAM" id="SSF46894">
    <property type="entry name" value="C-terminal effector domain of the bipartite response regulators"/>
    <property type="match status" value="1"/>
</dbReference>
<dbReference type="Pfam" id="PF00196">
    <property type="entry name" value="GerE"/>
    <property type="match status" value="1"/>
</dbReference>
<gene>
    <name evidence="6" type="ORF">AB6713_12900</name>
</gene>
<evidence type="ECO:0000259" key="4">
    <source>
        <dbReference type="PROSITE" id="PS50043"/>
    </source>
</evidence>
<feature type="modified residue" description="4-aspartylphosphate" evidence="3">
    <location>
        <position position="79"/>
    </location>
</feature>
<name>A0ABV4HTP8_9GAMM</name>
<dbReference type="InterPro" id="IPR016032">
    <property type="entry name" value="Sig_transdc_resp-reg_C-effctor"/>
</dbReference>
<dbReference type="InterPro" id="IPR011006">
    <property type="entry name" value="CheY-like_superfamily"/>
</dbReference>
<keyword evidence="1 3" id="KW-0597">Phosphoprotein</keyword>
<feature type="domain" description="HTH luxR-type" evidence="4">
    <location>
        <begin position="180"/>
        <end position="245"/>
    </location>
</feature>
<evidence type="ECO:0000259" key="5">
    <source>
        <dbReference type="PROSITE" id="PS50110"/>
    </source>
</evidence>
<dbReference type="Proteomes" id="UP001566331">
    <property type="component" value="Unassembled WGS sequence"/>
</dbReference>
<organism evidence="6 7">
    <name type="scientific">Luteimonas salinilitoris</name>
    <dbReference type="NCBI Taxonomy" id="3237697"/>
    <lineage>
        <taxon>Bacteria</taxon>
        <taxon>Pseudomonadati</taxon>
        <taxon>Pseudomonadota</taxon>
        <taxon>Gammaproteobacteria</taxon>
        <taxon>Lysobacterales</taxon>
        <taxon>Lysobacteraceae</taxon>
        <taxon>Luteimonas</taxon>
    </lineage>
</organism>
<dbReference type="CDD" id="cd17535">
    <property type="entry name" value="REC_NarL-like"/>
    <property type="match status" value="1"/>
</dbReference>
<dbReference type="InterPro" id="IPR000792">
    <property type="entry name" value="Tscrpt_reg_LuxR_C"/>
</dbReference>